<protein>
    <submittedName>
        <fullName evidence="6">SIS domain-containing protein</fullName>
    </submittedName>
</protein>
<comment type="caution">
    <text evidence="6">The sequence shown here is derived from an EMBL/GenBank/DDBJ whole genome shotgun (WGS) entry which is preliminary data.</text>
</comment>
<evidence type="ECO:0000313" key="7">
    <source>
        <dbReference type="Proteomes" id="UP000447833"/>
    </source>
</evidence>
<dbReference type="SUPFAM" id="SSF46689">
    <property type="entry name" value="Homeodomain-like"/>
    <property type="match status" value="1"/>
</dbReference>
<feature type="domain" description="SIS" evidence="5">
    <location>
        <begin position="127"/>
        <end position="263"/>
    </location>
</feature>
<accession>A0A845F089</accession>
<dbReference type="Gene3D" id="1.10.10.10">
    <property type="entry name" value="Winged helix-like DNA-binding domain superfamily/Winged helix DNA-binding domain"/>
    <property type="match status" value="1"/>
</dbReference>
<dbReference type="InterPro" id="IPR046348">
    <property type="entry name" value="SIS_dom_sf"/>
</dbReference>
<dbReference type="InterPro" id="IPR036388">
    <property type="entry name" value="WH-like_DNA-bd_sf"/>
</dbReference>
<sequence length="284" mass="32439">MNQLSITQMIKQHYPSLSTGQKKVAEWLTQNHEEGALLTAFQMGRKVGVSETTVIRFSYALGFKGYSEMQESVRTHWLGKTRTKQVGNSSDVQEVTEHTLFTDIVNEEMAVLQQLLTQIDKEEIWKVIDHLIEAKSVYIAGFGSSYGAAYWLHYNLKQLREGISLSNSSGFSPEDLCDLTQDSVVFLFSFPRYRKEAIELATWSQQQLIPVISITNRHLSPIGSLSTLTLTTEEKMDSGHHSISSVISLLEMILKGIHFKDRDRISLRQQKLEQLYSKQSWFVE</sequence>
<dbReference type="InterPro" id="IPR047640">
    <property type="entry name" value="RpiR-like"/>
</dbReference>
<dbReference type="Pfam" id="PF01418">
    <property type="entry name" value="HTH_6"/>
    <property type="match status" value="1"/>
</dbReference>
<dbReference type="CDD" id="cd05013">
    <property type="entry name" value="SIS_RpiR"/>
    <property type="match status" value="1"/>
</dbReference>
<dbReference type="GO" id="GO:0003677">
    <property type="term" value="F:DNA binding"/>
    <property type="evidence" value="ECO:0007669"/>
    <property type="project" value="UniProtKB-KW"/>
</dbReference>
<evidence type="ECO:0000256" key="3">
    <source>
        <dbReference type="ARBA" id="ARBA00023163"/>
    </source>
</evidence>
<dbReference type="Gene3D" id="3.40.50.10490">
    <property type="entry name" value="Glucose-6-phosphate isomerase like protein, domain 1"/>
    <property type="match status" value="1"/>
</dbReference>
<dbReference type="InterPro" id="IPR009057">
    <property type="entry name" value="Homeodomain-like_sf"/>
</dbReference>
<dbReference type="Pfam" id="PF01380">
    <property type="entry name" value="SIS"/>
    <property type="match status" value="1"/>
</dbReference>
<dbReference type="RefSeq" id="WP_160919592.1">
    <property type="nucleotide sequence ID" value="NZ_WMEY01000003.1"/>
</dbReference>
<proteinExistence type="predicted"/>
<evidence type="ECO:0000256" key="2">
    <source>
        <dbReference type="ARBA" id="ARBA00023125"/>
    </source>
</evidence>
<keyword evidence="2" id="KW-0238">DNA-binding</keyword>
<evidence type="ECO:0000313" key="6">
    <source>
        <dbReference type="EMBL" id="MYL64157.1"/>
    </source>
</evidence>
<evidence type="ECO:0000259" key="4">
    <source>
        <dbReference type="PROSITE" id="PS51071"/>
    </source>
</evidence>
<evidence type="ECO:0000256" key="1">
    <source>
        <dbReference type="ARBA" id="ARBA00023015"/>
    </source>
</evidence>
<keyword evidence="1" id="KW-0805">Transcription regulation</keyword>
<organism evidence="6 7">
    <name type="scientific">Guptibacillus hwajinpoensis</name>
    <dbReference type="NCBI Taxonomy" id="208199"/>
    <lineage>
        <taxon>Bacteria</taxon>
        <taxon>Bacillati</taxon>
        <taxon>Bacillota</taxon>
        <taxon>Bacilli</taxon>
        <taxon>Bacillales</taxon>
        <taxon>Guptibacillaceae</taxon>
        <taxon>Guptibacillus</taxon>
    </lineage>
</organism>
<dbReference type="PROSITE" id="PS51464">
    <property type="entry name" value="SIS"/>
    <property type="match status" value="1"/>
</dbReference>
<gene>
    <name evidence="6" type="ORF">GLW07_12415</name>
</gene>
<evidence type="ECO:0000259" key="5">
    <source>
        <dbReference type="PROSITE" id="PS51464"/>
    </source>
</evidence>
<dbReference type="EMBL" id="WMEY01000003">
    <property type="protein sequence ID" value="MYL64157.1"/>
    <property type="molecule type" value="Genomic_DNA"/>
</dbReference>
<dbReference type="GO" id="GO:1901135">
    <property type="term" value="P:carbohydrate derivative metabolic process"/>
    <property type="evidence" value="ECO:0007669"/>
    <property type="project" value="InterPro"/>
</dbReference>
<reference evidence="6 7" key="1">
    <citation type="submission" date="2019-11" db="EMBL/GenBank/DDBJ databases">
        <title>Genome sequences of 17 halophilic strains isolated from different environments.</title>
        <authorList>
            <person name="Furrow R.E."/>
        </authorList>
    </citation>
    <scope>NUCLEOTIDE SEQUENCE [LARGE SCALE GENOMIC DNA]</scope>
    <source>
        <strain evidence="6 7">22506_14_FS</strain>
    </source>
</reference>
<dbReference type="AlphaFoldDB" id="A0A845F089"/>
<dbReference type="InterPro" id="IPR000281">
    <property type="entry name" value="HTH_RpiR"/>
</dbReference>
<dbReference type="InterPro" id="IPR035472">
    <property type="entry name" value="RpiR-like_SIS"/>
</dbReference>
<dbReference type="GO" id="GO:0097367">
    <property type="term" value="F:carbohydrate derivative binding"/>
    <property type="evidence" value="ECO:0007669"/>
    <property type="project" value="InterPro"/>
</dbReference>
<dbReference type="InterPro" id="IPR001347">
    <property type="entry name" value="SIS_dom"/>
</dbReference>
<dbReference type="PROSITE" id="PS51071">
    <property type="entry name" value="HTH_RPIR"/>
    <property type="match status" value="1"/>
</dbReference>
<dbReference type="PANTHER" id="PTHR30514:SF18">
    <property type="entry name" value="RPIR-FAMILY TRANSCRIPTIONAL REGULATOR"/>
    <property type="match status" value="1"/>
</dbReference>
<name>A0A845F089_9BACL</name>
<feature type="domain" description="HTH rpiR-type" evidence="4">
    <location>
        <begin position="4"/>
        <end position="80"/>
    </location>
</feature>
<keyword evidence="3" id="KW-0804">Transcription</keyword>
<dbReference type="GO" id="GO:0003700">
    <property type="term" value="F:DNA-binding transcription factor activity"/>
    <property type="evidence" value="ECO:0007669"/>
    <property type="project" value="InterPro"/>
</dbReference>
<dbReference type="Proteomes" id="UP000447833">
    <property type="component" value="Unassembled WGS sequence"/>
</dbReference>
<dbReference type="SUPFAM" id="SSF53697">
    <property type="entry name" value="SIS domain"/>
    <property type="match status" value="1"/>
</dbReference>
<dbReference type="PANTHER" id="PTHR30514">
    <property type="entry name" value="GLUCOKINASE"/>
    <property type="match status" value="1"/>
</dbReference>